<dbReference type="PANTHER" id="PTHR13402">
    <property type="entry name" value="RGPR-RELATED"/>
    <property type="match status" value="1"/>
</dbReference>
<dbReference type="GO" id="GO:0016192">
    <property type="term" value="P:vesicle-mediated transport"/>
    <property type="evidence" value="ECO:0007669"/>
    <property type="project" value="UniProtKB-KW"/>
</dbReference>
<keyword evidence="16" id="KW-1185">Reference proteome</keyword>
<accession>A0AAN9IR78</accession>
<comment type="similarity">
    <text evidence="4 11">Belongs to the SEC16 family.</text>
</comment>
<evidence type="ECO:0000259" key="12">
    <source>
        <dbReference type="Pfam" id="PF01095"/>
    </source>
</evidence>
<evidence type="ECO:0000313" key="15">
    <source>
        <dbReference type="EMBL" id="KAK7284626.1"/>
    </source>
</evidence>
<dbReference type="InterPro" id="IPR000070">
    <property type="entry name" value="Pectinesterase_cat"/>
</dbReference>
<evidence type="ECO:0000259" key="13">
    <source>
        <dbReference type="Pfam" id="PF12931"/>
    </source>
</evidence>
<evidence type="ECO:0000256" key="9">
    <source>
        <dbReference type="ARBA" id="ARBA00022892"/>
    </source>
</evidence>
<reference evidence="15 16" key="1">
    <citation type="submission" date="2024-01" db="EMBL/GenBank/DDBJ databases">
        <title>The genomes of 5 underutilized Papilionoideae crops provide insights into root nodulation and disease resistance.</title>
        <authorList>
            <person name="Yuan L."/>
        </authorList>
    </citation>
    <scope>NUCLEOTIDE SEQUENCE [LARGE SCALE GENOMIC DNA]</scope>
    <source>
        <strain evidence="15">LY-2023</strain>
        <tissue evidence="15">Leaf</tissue>
    </source>
</reference>
<dbReference type="InterPro" id="IPR011050">
    <property type="entry name" value="Pectin_lyase_fold/virulence"/>
</dbReference>
<feature type="domain" description="Sec16 central conserved" evidence="14">
    <location>
        <begin position="88"/>
        <end position="145"/>
    </location>
</feature>
<dbReference type="GO" id="GO:0015031">
    <property type="term" value="P:protein transport"/>
    <property type="evidence" value="ECO:0007669"/>
    <property type="project" value="UniProtKB-KW"/>
</dbReference>
<keyword evidence="5 11" id="KW-0813">Transport</keyword>
<dbReference type="SUPFAM" id="SSF51126">
    <property type="entry name" value="Pectin lyase-like"/>
    <property type="match status" value="1"/>
</dbReference>
<evidence type="ECO:0000256" key="3">
    <source>
        <dbReference type="ARBA" id="ARBA00005184"/>
    </source>
</evidence>
<keyword evidence="11" id="KW-0472">Membrane</keyword>
<keyword evidence="10" id="KW-0063">Aspartyl esterase</keyword>
<keyword evidence="9 11" id="KW-0931">ER-Golgi transport</keyword>
<evidence type="ECO:0000256" key="11">
    <source>
        <dbReference type="RuleBase" id="RU364101"/>
    </source>
</evidence>
<dbReference type="Proteomes" id="UP001359559">
    <property type="component" value="Unassembled WGS sequence"/>
</dbReference>
<dbReference type="GO" id="GO:0070973">
    <property type="term" value="P:protein localization to endoplasmic reticulum exit site"/>
    <property type="evidence" value="ECO:0007669"/>
    <property type="project" value="TreeGrafter"/>
</dbReference>
<evidence type="ECO:0000256" key="1">
    <source>
        <dbReference type="ARBA" id="ARBA00004191"/>
    </source>
</evidence>
<gene>
    <name evidence="15" type="ORF">RJT34_19375</name>
</gene>
<keyword evidence="11" id="KW-0653">Protein transport</keyword>
<keyword evidence="7" id="KW-0378">Hydrolase</keyword>
<dbReference type="Gene3D" id="3.90.1150.10">
    <property type="entry name" value="Aspartate Aminotransferase, domain 1"/>
    <property type="match status" value="1"/>
</dbReference>
<proteinExistence type="inferred from homology"/>
<evidence type="ECO:0000256" key="8">
    <source>
        <dbReference type="ARBA" id="ARBA00022824"/>
    </source>
</evidence>
<organism evidence="15 16">
    <name type="scientific">Clitoria ternatea</name>
    <name type="common">Butterfly pea</name>
    <dbReference type="NCBI Taxonomy" id="43366"/>
    <lineage>
        <taxon>Eukaryota</taxon>
        <taxon>Viridiplantae</taxon>
        <taxon>Streptophyta</taxon>
        <taxon>Embryophyta</taxon>
        <taxon>Tracheophyta</taxon>
        <taxon>Spermatophyta</taxon>
        <taxon>Magnoliopsida</taxon>
        <taxon>eudicotyledons</taxon>
        <taxon>Gunneridae</taxon>
        <taxon>Pentapetalae</taxon>
        <taxon>rosids</taxon>
        <taxon>fabids</taxon>
        <taxon>Fabales</taxon>
        <taxon>Fabaceae</taxon>
        <taxon>Papilionoideae</taxon>
        <taxon>50 kb inversion clade</taxon>
        <taxon>NPAAA clade</taxon>
        <taxon>indigoferoid/millettioid clade</taxon>
        <taxon>Phaseoleae</taxon>
        <taxon>Clitoria</taxon>
    </lineage>
</organism>
<evidence type="ECO:0000259" key="14">
    <source>
        <dbReference type="Pfam" id="PF12932"/>
    </source>
</evidence>
<evidence type="ECO:0000256" key="6">
    <source>
        <dbReference type="ARBA" id="ARBA00022512"/>
    </source>
</evidence>
<dbReference type="EMBL" id="JAYKXN010000005">
    <property type="protein sequence ID" value="KAK7284626.1"/>
    <property type="molecule type" value="Genomic_DNA"/>
</dbReference>
<dbReference type="InterPro" id="IPR024340">
    <property type="entry name" value="Sec16_CCD"/>
</dbReference>
<dbReference type="Gene3D" id="2.160.20.10">
    <property type="entry name" value="Single-stranded right-handed beta-helix, Pectin lyase-like"/>
    <property type="match status" value="1"/>
</dbReference>
<evidence type="ECO:0000256" key="10">
    <source>
        <dbReference type="ARBA" id="ARBA00023085"/>
    </source>
</evidence>
<dbReference type="InterPro" id="IPR024298">
    <property type="entry name" value="Sec16_Sec23-bd"/>
</dbReference>
<evidence type="ECO:0000313" key="16">
    <source>
        <dbReference type="Proteomes" id="UP001359559"/>
    </source>
</evidence>
<evidence type="ECO:0000256" key="5">
    <source>
        <dbReference type="ARBA" id="ARBA00022448"/>
    </source>
</evidence>
<dbReference type="GO" id="GO:0042545">
    <property type="term" value="P:cell wall modification"/>
    <property type="evidence" value="ECO:0007669"/>
    <property type="project" value="InterPro"/>
</dbReference>
<dbReference type="Pfam" id="PF12932">
    <property type="entry name" value="Sec16"/>
    <property type="match status" value="1"/>
</dbReference>
<sequence length="396" mass="44051">MPRVNHALISHVDHLKLKSAFDIPGPFRPRGSQTPISHVDHAKCNNDTLNDPLIHCKPIPPLSRRKPFARFPRSHLIAETCFQSNTPKSTTLPGPLVGGSVGSKELYRWLDERIAHCQLLDMDYKKGERLKLLFSLLKIACQHYGKLRSPFGSDTILKENDTPESEVAKLFASAKMRGPEFPQYGMPTYCLQNLPSEGQMRAMASEVQNLLVSGKKKEALQCAQEGQLWGPALVLSSQLGELVQGIIEAVKRAGHAICGGHISGMFRFFFTDGPVYNFADAKKSDTAKFTRFFWGMLAEVRGRGKHEDDHDGVLIRDIVVVSQDGSGNFTTVNDAVAAAPNNANNATDGYFLIFIREGVYEEYVSIPQNKAYLMMIEDGINCTIITGNHSWWMDNV</sequence>
<protein>
    <recommendedName>
        <fullName evidence="11">Protein transport protein sec16</fullName>
    </recommendedName>
</protein>
<dbReference type="GO" id="GO:0012507">
    <property type="term" value="C:ER to Golgi transport vesicle membrane"/>
    <property type="evidence" value="ECO:0007669"/>
    <property type="project" value="TreeGrafter"/>
</dbReference>
<dbReference type="Pfam" id="PF01095">
    <property type="entry name" value="Pectinesterase"/>
    <property type="match status" value="1"/>
</dbReference>
<evidence type="ECO:0000256" key="4">
    <source>
        <dbReference type="ARBA" id="ARBA00005927"/>
    </source>
</evidence>
<comment type="subcellular location">
    <subcellularLocation>
        <location evidence="2">Endoplasmic reticulum</location>
    </subcellularLocation>
    <subcellularLocation>
        <location evidence="11">Golgi apparatus membrane</location>
    </subcellularLocation>
    <subcellularLocation>
        <location evidence="1">Secreted</location>
        <location evidence="1">Cell wall</location>
    </subcellularLocation>
</comment>
<evidence type="ECO:0000256" key="2">
    <source>
        <dbReference type="ARBA" id="ARBA00004240"/>
    </source>
</evidence>
<keyword evidence="6" id="KW-0964">Secreted</keyword>
<name>A0AAN9IR78_CLITE</name>
<dbReference type="GO" id="GO:0070971">
    <property type="term" value="C:endoplasmic reticulum exit site"/>
    <property type="evidence" value="ECO:0007669"/>
    <property type="project" value="UniProtKB-ARBA"/>
</dbReference>
<comment type="caution">
    <text evidence="15">The sequence shown here is derived from an EMBL/GenBank/DDBJ whole genome shotgun (WGS) entry which is preliminary data.</text>
</comment>
<dbReference type="InterPro" id="IPR012334">
    <property type="entry name" value="Pectin_lyas_fold"/>
</dbReference>
<dbReference type="InterPro" id="IPR015422">
    <property type="entry name" value="PyrdxlP-dep_Trfase_small"/>
</dbReference>
<keyword evidence="6" id="KW-0134">Cell wall</keyword>
<dbReference type="GO" id="GO:0030599">
    <property type="term" value="F:pectinesterase activity"/>
    <property type="evidence" value="ECO:0007669"/>
    <property type="project" value="InterPro"/>
</dbReference>
<comment type="pathway">
    <text evidence="3">Glycan metabolism; pectin degradation; 2-dehydro-3-deoxy-D-gluconate from pectin: step 1/5.</text>
</comment>
<dbReference type="AlphaFoldDB" id="A0AAN9IR78"/>
<dbReference type="PANTHER" id="PTHR13402:SF6">
    <property type="entry name" value="SECRETORY 16, ISOFORM I"/>
    <property type="match status" value="1"/>
</dbReference>
<dbReference type="GO" id="GO:0007030">
    <property type="term" value="P:Golgi organization"/>
    <property type="evidence" value="ECO:0007669"/>
    <property type="project" value="TreeGrafter"/>
</dbReference>
<keyword evidence="11" id="KW-0333">Golgi apparatus</keyword>
<evidence type="ECO:0000256" key="7">
    <source>
        <dbReference type="ARBA" id="ARBA00022801"/>
    </source>
</evidence>
<feature type="domain" description="Sec16 Sec23-binding" evidence="13">
    <location>
        <begin position="207"/>
        <end position="241"/>
    </location>
</feature>
<dbReference type="Pfam" id="PF12931">
    <property type="entry name" value="TPR_Sec16"/>
    <property type="match status" value="1"/>
</dbReference>
<feature type="domain" description="Pectinesterase catalytic" evidence="12">
    <location>
        <begin position="319"/>
        <end position="391"/>
    </location>
</feature>
<dbReference type="GO" id="GO:0000139">
    <property type="term" value="C:Golgi membrane"/>
    <property type="evidence" value="ECO:0007669"/>
    <property type="project" value="UniProtKB-SubCell"/>
</dbReference>
<keyword evidence="8 11" id="KW-0256">Endoplasmic reticulum</keyword>